<keyword evidence="2 7" id="KW-0148">Chlorophyll</keyword>
<dbReference type="Gene3D" id="1.10.3460.10">
    <property type="entry name" value="Chlorophyll a/b binding protein domain"/>
    <property type="match status" value="2"/>
</dbReference>
<feature type="compositionally biased region" description="Polar residues" evidence="9">
    <location>
        <begin position="17"/>
        <end position="28"/>
    </location>
</feature>
<feature type="binding site" evidence="7">
    <location>
        <position position="178"/>
    </location>
    <ligand>
        <name>chlorophyll a</name>
        <dbReference type="ChEBI" id="CHEBI:58416"/>
        <label>1</label>
    </ligand>
</feature>
<evidence type="ECO:0000256" key="9">
    <source>
        <dbReference type="SAM" id="MobiDB-lite"/>
    </source>
</evidence>
<evidence type="ECO:0000256" key="6">
    <source>
        <dbReference type="ARBA" id="ARBA00022991"/>
    </source>
</evidence>
<reference evidence="10 11" key="1">
    <citation type="submission" date="2024-09" db="EMBL/GenBank/DDBJ databases">
        <title>Chromosome-scale assembly of Riccia sorocarpa.</title>
        <authorList>
            <person name="Paukszto L."/>
        </authorList>
    </citation>
    <scope>NUCLEOTIDE SEQUENCE [LARGE SCALE GENOMIC DNA]</scope>
    <source>
        <strain evidence="10">LP-2024</strain>
        <tissue evidence="10">Aerial parts of the thallus</tissue>
    </source>
</reference>
<organism evidence="10 11">
    <name type="scientific">Riccia sorocarpa</name>
    <dbReference type="NCBI Taxonomy" id="122646"/>
    <lineage>
        <taxon>Eukaryota</taxon>
        <taxon>Viridiplantae</taxon>
        <taxon>Streptophyta</taxon>
        <taxon>Embryophyta</taxon>
        <taxon>Marchantiophyta</taxon>
        <taxon>Marchantiopsida</taxon>
        <taxon>Marchantiidae</taxon>
        <taxon>Marchantiales</taxon>
        <taxon>Ricciaceae</taxon>
        <taxon>Riccia</taxon>
    </lineage>
</organism>
<feature type="binding site" evidence="7">
    <location>
        <position position="78"/>
    </location>
    <ligand>
        <name>chlorophyll a</name>
        <dbReference type="ChEBI" id="CHEBI:58416"/>
        <label>1</label>
    </ligand>
</feature>
<evidence type="ECO:0000256" key="2">
    <source>
        <dbReference type="ARBA" id="ARBA00022494"/>
    </source>
</evidence>
<feature type="binding site" evidence="7">
    <location>
        <position position="149"/>
    </location>
    <ligand>
        <name>chlorophyll a</name>
        <dbReference type="ChEBI" id="CHEBI:58416"/>
        <label>1</label>
    </ligand>
</feature>
<feature type="binding site" evidence="7">
    <location>
        <position position="59"/>
    </location>
    <ligand>
        <name>chlorophyll a</name>
        <dbReference type="ChEBI" id="CHEBI:58416"/>
        <label>1</label>
    </ligand>
</feature>
<feature type="binding site" description="axial binding residue" evidence="7">
    <location>
        <position position="120"/>
    </location>
    <ligand>
        <name>chlorophyll b</name>
        <dbReference type="ChEBI" id="CHEBI:61721"/>
        <label>1</label>
    </ligand>
    <ligandPart>
        <name>Mg</name>
        <dbReference type="ChEBI" id="CHEBI:25107"/>
    </ligandPart>
</feature>
<dbReference type="PANTHER" id="PTHR21649">
    <property type="entry name" value="CHLOROPHYLL A/B BINDING PROTEIN"/>
    <property type="match status" value="1"/>
</dbReference>
<dbReference type="GO" id="GO:0009535">
    <property type="term" value="C:chloroplast thylakoid membrane"/>
    <property type="evidence" value="ECO:0007669"/>
    <property type="project" value="UniProtKB-SubCell"/>
</dbReference>
<comment type="similarity">
    <text evidence="8">Belongs to the light-harvesting chlorophyll a/b-binding (LHC) protein family.</text>
</comment>
<sequence>MAKTLLRKTVPLTRAASHQRQQECTLKNQSRRRSPQVPESIRCSTPFYLTGEFPGDYGWDTTDLSADPKTFAKQINKELEGDPRSMGMLGVLRCIVPKCLAKNGVKCTEQFDSRVAGGPLGEVIDSIDPWNSAEDQDTFVELKVKEIINRRLAMFSMFGFFVQAIVNGKAPLENPFSHLADPAANNT</sequence>
<keyword evidence="3 8" id="KW-0150">Chloroplast</keyword>
<feature type="binding site" evidence="7">
    <location>
        <position position="146"/>
    </location>
    <ligand>
        <name>chlorophyll a</name>
        <dbReference type="ChEBI" id="CHEBI:58416"/>
        <label>1</label>
    </ligand>
</feature>
<feature type="binding site" description="axial binding residue" evidence="7">
    <location>
        <position position="84"/>
    </location>
    <ligand>
        <name>chlorophyll b</name>
        <dbReference type="ChEBI" id="CHEBI:61721"/>
        <label>1</label>
    </ligand>
    <ligandPart>
        <name>Mg</name>
        <dbReference type="ChEBI" id="CHEBI:25107"/>
    </ligandPart>
</feature>
<evidence type="ECO:0000313" key="10">
    <source>
        <dbReference type="EMBL" id="KAL3695018.1"/>
    </source>
</evidence>
<keyword evidence="11" id="KW-1185">Reference proteome</keyword>
<comment type="subcellular location">
    <subcellularLocation>
        <location evidence="1 8">Plastid</location>
        <location evidence="1 8">Chloroplast thylakoid membrane</location>
    </subcellularLocation>
</comment>
<gene>
    <name evidence="10" type="ORF">R1sor_008669</name>
</gene>
<keyword evidence="4 8" id="KW-0602">Photosynthesis</keyword>
<evidence type="ECO:0000256" key="4">
    <source>
        <dbReference type="ARBA" id="ARBA00022531"/>
    </source>
</evidence>
<evidence type="ECO:0000313" key="11">
    <source>
        <dbReference type="Proteomes" id="UP001633002"/>
    </source>
</evidence>
<evidence type="ECO:0000256" key="1">
    <source>
        <dbReference type="ARBA" id="ARBA00004334"/>
    </source>
</evidence>
<keyword evidence="8" id="KW-0793">Thylakoid</keyword>
<proteinExistence type="inferred from homology"/>
<comment type="caution">
    <text evidence="10">The sequence shown here is derived from an EMBL/GenBank/DDBJ whole genome shotgun (WGS) entry which is preliminary data.</text>
</comment>
<dbReference type="GO" id="GO:0009522">
    <property type="term" value="C:photosystem I"/>
    <property type="evidence" value="ECO:0007669"/>
    <property type="project" value="UniProtKB-KW"/>
</dbReference>
<protein>
    <recommendedName>
        <fullName evidence="8">Chlorophyll a-b binding protein, chloroplastic</fullName>
    </recommendedName>
</protein>
<accession>A0ABD3HUG9</accession>
<feature type="binding site" evidence="7">
    <location>
        <position position="145"/>
    </location>
    <ligand>
        <name>chlorophyll a</name>
        <dbReference type="ChEBI" id="CHEBI:58416"/>
        <label>1</label>
    </ligand>
</feature>
<dbReference type="Pfam" id="PF00504">
    <property type="entry name" value="Chloroa_b-bind"/>
    <property type="match status" value="2"/>
</dbReference>
<dbReference type="InterPro" id="IPR022796">
    <property type="entry name" value="Chloroa_b-bind"/>
</dbReference>
<feature type="binding site" evidence="7">
    <location>
        <position position="151"/>
    </location>
    <ligand>
        <name>chlorophyll a</name>
        <dbReference type="ChEBI" id="CHEBI:58416"/>
        <label>1</label>
    </ligand>
</feature>
<feature type="binding site" evidence="7">
    <location>
        <position position="163"/>
    </location>
    <ligand>
        <name>chlorophyll a</name>
        <dbReference type="ChEBI" id="CHEBI:58416"/>
        <label>1</label>
    </ligand>
</feature>
<evidence type="ECO:0000256" key="8">
    <source>
        <dbReference type="RuleBase" id="RU363080"/>
    </source>
</evidence>
<keyword evidence="6 8" id="KW-0157">Chromophore</keyword>
<comment type="function">
    <text evidence="8">The light-harvesting complex (LHC) functions as a light receptor, it captures and delivers excitation energy to photosystems with which it is closely associated.</text>
</comment>
<dbReference type="GO" id="GO:0009523">
    <property type="term" value="C:photosystem II"/>
    <property type="evidence" value="ECO:0007669"/>
    <property type="project" value="UniProtKB-KW"/>
</dbReference>
<feature type="binding site" evidence="7">
    <location>
        <position position="65"/>
    </location>
    <ligand>
        <name>chlorophyll a</name>
        <dbReference type="ChEBI" id="CHEBI:58416"/>
        <label>1</label>
    </ligand>
</feature>
<name>A0ABD3HUG9_9MARC</name>
<dbReference type="GO" id="GO:0016168">
    <property type="term" value="F:chlorophyll binding"/>
    <property type="evidence" value="ECO:0007669"/>
    <property type="project" value="UniProtKB-KW"/>
</dbReference>
<evidence type="ECO:0000256" key="5">
    <source>
        <dbReference type="ARBA" id="ARBA00022640"/>
    </source>
</evidence>
<evidence type="ECO:0000256" key="3">
    <source>
        <dbReference type="ARBA" id="ARBA00022528"/>
    </source>
</evidence>
<dbReference type="InterPro" id="IPR001344">
    <property type="entry name" value="Chloro_AB-bd_pln"/>
</dbReference>
<evidence type="ECO:0000256" key="7">
    <source>
        <dbReference type="PIRSR" id="PIRSR601344-1"/>
    </source>
</evidence>
<dbReference type="EMBL" id="JBJQOH010000003">
    <property type="protein sequence ID" value="KAL3695018.1"/>
    <property type="molecule type" value="Genomic_DNA"/>
</dbReference>
<dbReference type="AlphaFoldDB" id="A0ABD3HUG9"/>
<dbReference type="SUPFAM" id="SSF103511">
    <property type="entry name" value="Chlorophyll a-b binding protein"/>
    <property type="match status" value="1"/>
</dbReference>
<dbReference type="Proteomes" id="UP001633002">
    <property type="component" value="Unassembled WGS sequence"/>
</dbReference>
<keyword evidence="8" id="KW-0603">Photosystem I</keyword>
<keyword evidence="5 8" id="KW-0934">Plastid</keyword>
<dbReference type="GO" id="GO:0015979">
    <property type="term" value="P:photosynthesis"/>
    <property type="evidence" value="ECO:0007669"/>
    <property type="project" value="UniProtKB-KW"/>
</dbReference>
<feature type="region of interest" description="Disordered" evidence="9">
    <location>
        <begin position="17"/>
        <end position="39"/>
    </location>
</feature>
<keyword evidence="8" id="KW-0604">Photosystem II</keyword>